<keyword evidence="4 8" id="KW-1003">Cell membrane</keyword>
<dbReference type="eggNOG" id="COG0730">
    <property type="taxonomic scope" value="Bacteria"/>
</dbReference>
<evidence type="ECO:0000256" key="5">
    <source>
        <dbReference type="ARBA" id="ARBA00022692"/>
    </source>
</evidence>
<feature type="transmembrane region" description="Helical" evidence="8">
    <location>
        <begin position="203"/>
        <end position="220"/>
    </location>
</feature>
<evidence type="ECO:0000256" key="2">
    <source>
        <dbReference type="ARBA" id="ARBA00009142"/>
    </source>
</evidence>
<evidence type="ECO:0000313" key="10">
    <source>
        <dbReference type="Proteomes" id="UP000181976"/>
    </source>
</evidence>
<reference evidence="9 10" key="1">
    <citation type="submission" date="2016-10" db="EMBL/GenBank/DDBJ databases">
        <authorList>
            <person name="de Groot N.N."/>
        </authorList>
    </citation>
    <scope>NUCLEOTIDE SEQUENCE [LARGE SCALE GENOMIC DNA]</scope>
    <source>
        <strain evidence="9 10">DSM 19012</strain>
    </source>
</reference>
<name>A0A1I1W6D6_9BACT</name>
<keyword evidence="6 8" id="KW-1133">Transmembrane helix</keyword>
<feature type="transmembrane region" description="Helical" evidence="8">
    <location>
        <begin position="99"/>
        <end position="117"/>
    </location>
</feature>
<gene>
    <name evidence="9" type="ORF">SAMN05444380_103159</name>
</gene>
<keyword evidence="7 8" id="KW-0472">Membrane</keyword>
<keyword evidence="3" id="KW-0813">Transport</keyword>
<keyword evidence="5 8" id="KW-0812">Transmembrane</keyword>
<dbReference type="PANTHER" id="PTHR30269:SF0">
    <property type="entry name" value="MEMBRANE TRANSPORTER PROTEIN YFCA-RELATED"/>
    <property type="match status" value="1"/>
</dbReference>
<evidence type="ECO:0000256" key="4">
    <source>
        <dbReference type="ARBA" id="ARBA00022475"/>
    </source>
</evidence>
<protein>
    <recommendedName>
        <fullName evidence="8">Probable membrane transporter protein</fullName>
    </recommendedName>
</protein>
<dbReference type="InParanoid" id="A0A1I1W6D6"/>
<dbReference type="GO" id="GO:0005886">
    <property type="term" value="C:plasma membrane"/>
    <property type="evidence" value="ECO:0007669"/>
    <property type="project" value="UniProtKB-SubCell"/>
</dbReference>
<feature type="transmembrane region" description="Helical" evidence="8">
    <location>
        <begin position="138"/>
        <end position="166"/>
    </location>
</feature>
<evidence type="ECO:0000256" key="1">
    <source>
        <dbReference type="ARBA" id="ARBA00004651"/>
    </source>
</evidence>
<dbReference type="Proteomes" id="UP000181976">
    <property type="component" value="Unassembled WGS sequence"/>
</dbReference>
<comment type="subcellular location">
    <subcellularLocation>
        <location evidence="1 8">Cell membrane</location>
        <topology evidence="1 8">Multi-pass membrane protein</topology>
    </subcellularLocation>
</comment>
<sequence>MDFHQALLLILAGIAAGVINTFAGSGSLITLPLLMFMGLPPAVANGTNRIGVVFQNLVATGNFIRQKELQPRQEWPLIIPTLFGSLLGAALAVEIKEDILNYFIGGLLVVMFFVILLKPTTWIKGKAGKMKTSKSKWINSLIFFFIGIYGGFIQAGVGLFLLSGLVLGAGYDLVRANAVKVLMVLAFTLVAMVVFLSAGQIAWSYGLCLAAGNALGAWFASKYANKIGAKNIRYILLAVVLFSGLKVLGLF</sequence>
<evidence type="ECO:0000313" key="9">
    <source>
        <dbReference type="EMBL" id="SFD88560.1"/>
    </source>
</evidence>
<dbReference type="RefSeq" id="WP_010527894.1">
    <property type="nucleotide sequence ID" value="NZ_AFSL01000064.1"/>
</dbReference>
<keyword evidence="10" id="KW-1185">Reference proteome</keyword>
<feature type="transmembrane region" description="Helical" evidence="8">
    <location>
        <begin position="75"/>
        <end position="93"/>
    </location>
</feature>
<evidence type="ECO:0000256" key="7">
    <source>
        <dbReference type="ARBA" id="ARBA00023136"/>
    </source>
</evidence>
<feature type="transmembrane region" description="Helical" evidence="8">
    <location>
        <begin position="232"/>
        <end position="250"/>
    </location>
</feature>
<feature type="transmembrane region" description="Helical" evidence="8">
    <location>
        <begin position="6"/>
        <end position="31"/>
    </location>
</feature>
<dbReference type="InterPro" id="IPR052017">
    <property type="entry name" value="TSUP"/>
</dbReference>
<dbReference type="FunCoup" id="A0A1I1W6D6">
    <property type="interactions" value="138"/>
</dbReference>
<evidence type="ECO:0000256" key="3">
    <source>
        <dbReference type="ARBA" id="ARBA00022448"/>
    </source>
</evidence>
<evidence type="ECO:0000256" key="6">
    <source>
        <dbReference type="ARBA" id="ARBA00022989"/>
    </source>
</evidence>
<dbReference type="OrthoDB" id="554695at2"/>
<organism evidence="9 10">
    <name type="scientific">Thermophagus xiamenensis</name>
    <dbReference type="NCBI Taxonomy" id="385682"/>
    <lineage>
        <taxon>Bacteria</taxon>
        <taxon>Pseudomonadati</taxon>
        <taxon>Bacteroidota</taxon>
        <taxon>Bacteroidia</taxon>
        <taxon>Marinilabiliales</taxon>
        <taxon>Marinilabiliaceae</taxon>
        <taxon>Thermophagus</taxon>
    </lineage>
</organism>
<dbReference type="Pfam" id="PF01925">
    <property type="entry name" value="TauE"/>
    <property type="match status" value="1"/>
</dbReference>
<evidence type="ECO:0000256" key="8">
    <source>
        <dbReference type="RuleBase" id="RU363041"/>
    </source>
</evidence>
<dbReference type="EMBL" id="FONA01000003">
    <property type="protein sequence ID" value="SFD88560.1"/>
    <property type="molecule type" value="Genomic_DNA"/>
</dbReference>
<feature type="transmembrane region" description="Helical" evidence="8">
    <location>
        <begin position="178"/>
        <end position="196"/>
    </location>
</feature>
<dbReference type="InterPro" id="IPR002781">
    <property type="entry name" value="TM_pro_TauE-like"/>
</dbReference>
<dbReference type="AlphaFoldDB" id="A0A1I1W6D6"/>
<dbReference type="PANTHER" id="PTHR30269">
    <property type="entry name" value="TRANSMEMBRANE PROTEIN YFCA"/>
    <property type="match status" value="1"/>
</dbReference>
<comment type="similarity">
    <text evidence="2 8">Belongs to the 4-toluene sulfonate uptake permease (TSUP) (TC 2.A.102) family.</text>
</comment>
<proteinExistence type="inferred from homology"/>
<accession>A0A1I1W6D6</accession>